<feature type="region of interest" description="Disordered" evidence="1">
    <location>
        <begin position="1"/>
        <end position="22"/>
    </location>
</feature>
<feature type="compositionally biased region" description="Basic and acidic residues" evidence="1">
    <location>
        <begin position="465"/>
        <end position="474"/>
    </location>
</feature>
<sequence>MHVPITARATDVPQKPSGLQSGSTNPAIIGVAVAVAFVFLFIAIYVYIAKNRPPHYSTTPKKSRWKSWTLRSSKLGRKLHLGSLARSTNGHGMEETSYAPSTRTRSSTEPTIASTNAASTADGVNRNTSVRSIMTLPPYRPTPHPHERLIAREGERAGVDTVIEFPETADEEEMRREDEMESLYQIRQQRRREIAERNERRRERQEARAAGDWARLEQLRLQSQARARARERSSSSPASSTTSLQAGAQVSPNAQALLADHHARTASRDRRVGSVSYADLGLARHDGSRLRADSVESDYRPLLESAAAMGGDQRPGPSSRRSSLFHTHPFHHNRAASAESVMTADSEFAEAEITPQSSSGDRTGSDPNARTPSSSGQSEHSPPMGKPPRYEDGRSDDEEAPPYMSPITESGEGLSQLPSVRAPTYTSPTAGGGDVVPRLPSVRTDSSLPAIQIIGSTPAATPVVGRDDEHETAP</sequence>
<feature type="region of interest" description="Disordered" evidence="1">
    <location>
        <begin position="82"/>
        <end position="128"/>
    </location>
</feature>
<feature type="compositionally biased region" description="Polar residues" evidence="1">
    <location>
        <begin position="354"/>
        <end position="380"/>
    </location>
</feature>
<keyword evidence="2" id="KW-0812">Transmembrane</keyword>
<feature type="compositionally biased region" description="Polar residues" evidence="1">
    <location>
        <begin position="443"/>
        <end position="459"/>
    </location>
</feature>
<evidence type="ECO:0000256" key="1">
    <source>
        <dbReference type="SAM" id="MobiDB-lite"/>
    </source>
</evidence>
<name>A0ABR4BKJ0_9LECA</name>
<reference evidence="3 4" key="1">
    <citation type="submission" date="2024-09" db="EMBL/GenBank/DDBJ databases">
        <title>Rethinking Asexuality: The Enigmatic Case of Functional Sexual Genes in Lepraria (Stereocaulaceae).</title>
        <authorList>
            <person name="Doellman M."/>
            <person name="Sun Y."/>
            <person name="Barcenas-Pena A."/>
            <person name="Lumbsch H.T."/>
            <person name="Grewe F."/>
        </authorList>
    </citation>
    <scope>NUCLEOTIDE SEQUENCE [LARGE SCALE GENOMIC DNA]</scope>
    <source>
        <strain evidence="3 4">Grewe 0041</strain>
    </source>
</reference>
<accession>A0ABR4BKJ0</accession>
<feature type="compositionally biased region" description="Polar residues" evidence="1">
    <location>
        <begin position="109"/>
        <end position="119"/>
    </location>
</feature>
<keyword evidence="2" id="KW-1133">Transmembrane helix</keyword>
<keyword evidence="2" id="KW-0472">Membrane</keyword>
<feature type="region of interest" description="Disordered" evidence="1">
    <location>
        <begin position="224"/>
        <end position="248"/>
    </location>
</feature>
<keyword evidence="4" id="KW-1185">Reference proteome</keyword>
<dbReference type="EMBL" id="JBHFEH010000003">
    <property type="protein sequence ID" value="KAL2058215.1"/>
    <property type="molecule type" value="Genomic_DNA"/>
</dbReference>
<feature type="transmembrane region" description="Helical" evidence="2">
    <location>
        <begin position="27"/>
        <end position="48"/>
    </location>
</feature>
<feature type="region of interest" description="Disordered" evidence="1">
    <location>
        <begin position="306"/>
        <end position="325"/>
    </location>
</feature>
<feature type="compositionally biased region" description="Low complexity" evidence="1">
    <location>
        <begin position="234"/>
        <end position="246"/>
    </location>
</feature>
<gene>
    <name evidence="3" type="ORF">ABVK25_001833</name>
</gene>
<organism evidence="3 4">
    <name type="scientific">Lepraria finkii</name>
    <dbReference type="NCBI Taxonomy" id="1340010"/>
    <lineage>
        <taxon>Eukaryota</taxon>
        <taxon>Fungi</taxon>
        <taxon>Dikarya</taxon>
        <taxon>Ascomycota</taxon>
        <taxon>Pezizomycotina</taxon>
        <taxon>Lecanoromycetes</taxon>
        <taxon>OSLEUM clade</taxon>
        <taxon>Lecanoromycetidae</taxon>
        <taxon>Lecanorales</taxon>
        <taxon>Lecanorineae</taxon>
        <taxon>Stereocaulaceae</taxon>
        <taxon>Lepraria</taxon>
    </lineage>
</organism>
<protein>
    <submittedName>
        <fullName evidence="3">Uncharacterized protein</fullName>
    </submittedName>
</protein>
<comment type="caution">
    <text evidence="3">The sequence shown here is derived from an EMBL/GenBank/DDBJ whole genome shotgun (WGS) entry which is preliminary data.</text>
</comment>
<evidence type="ECO:0000313" key="3">
    <source>
        <dbReference type="EMBL" id="KAL2058215.1"/>
    </source>
</evidence>
<dbReference type="Proteomes" id="UP001590951">
    <property type="component" value="Unassembled WGS sequence"/>
</dbReference>
<feature type="region of interest" description="Disordered" evidence="1">
    <location>
        <begin position="335"/>
        <end position="474"/>
    </location>
</feature>
<proteinExistence type="predicted"/>
<evidence type="ECO:0000313" key="4">
    <source>
        <dbReference type="Proteomes" id="UP001590951"/>
    </source>
</evidence>
<evidence type="ECO:0000256" key="2">
    <source>
        <dbReference type="SAM" id="Phobius"/>
    </source>
</evidence>